<dbReference type="AlphaFoldDB" id="A0A0R3PTB2"/>
<evidence type="ECO:0000313" key="4">
    <source>
        <dbReference type="WBParaSite" id="ACOC_0000899101-mRNA-1"/>
    </source>
</evidence>
<proteinExistence type="predicted"/>
<sequence>VNVRRFLNDQLTNILGEFFAFHKTPEFKPSSATMQELNRAVKEEKDNHTLKTRTSRQSFP</sequence>
<feature type="region of interest" description="Disordered" evidence="1">
    <location>
        <begin position="41"/>
        <end position="60"/>
    </location>
</feature>
<protein>
    <submittedName>
        <fullName evidence="4">Nexin_C domain-containing protein</fullName>
    </submittedName>
</protein>
<name>A0A0R3PTB2_ANGCS</name>
<keyword evidence="3" id="KW-1185">Reference proteome</keyword>
<organism evidence="4">
    <name type="scientific">Angiostrongylus costaricensis</name>
    <name type="common">Nematode worm</name>
    <dbReference type="NCBI Taxonomy" id="334426"/>
    <lineage>
        <taxon>Eukaryota</taxon>
        <taxon>Metazoa</taxon>
        <taxon>Ecdysozoa</taxon>
        <taxon>Nematoda</taxon>
        <taxon>Chromadorea</taxon>
        <taxon>Rhabditida</taxon>
        <taxon>Rhabditina</taxon>
        <taxon>Rhabditomorpha</taxon>
        <taxon>Strongyloidea</taxon>
        <taxon>Metastrongylidae</taxon>
        <taxon>Angiostrongylus</taxon>
    </lineage>
</organism>
<evidence type="ECO:0000313" key="2">
    <source>
        <dbReference type="EMBL" id="VDM60577.1"/>
    </source>
</evidence>
<reference evidence="4" key="1">
    <citation type="submission" date="2017-02" db="UniProtKB">
        <authorList>
            <consortium name="WormBaseParasite"/>
        </authorList>
    </citation>
    <scope>IDENTIFICATION</scope>
</reference>
<dbReference type="Proteomes" id="UP000267027">
    <property type="component" value="Unassembled WGS sequence"/>
</dbReference>
<accession>A0A0R3PTB2</accession>
<dbReference type="WBParaSite" id="ACOC_0000899101-mRNA-1">
    <property type="protein sequence ID" value="ACOC_0000899101-mRNA-1"/>
    <property type="gene ID" value="ACOC_0000899101"/>
</dbReference>
<reference evidence="2 3" key="2">
    <citation type="submission" date="2018-11" db="EMBL/GenBank/DDBJ databases">
        <authorList>
            <consortium name="Pathogen Informatics"/>
        </authorList>
    </citation>
    <scope>NUCLEOTIDE SEQUENCE [LARGE SCALE GENOMIC DNA]</scope>
    <source>
        <strain evidence="2 3">Costa Rica</strain>
    </source>
</reference>
<evidence type="ECO:0000313" key="3">
    <source>
        <dbReference type="Proteomes" id="UP000267027"/>
    </source>
</evidence>
<evidence type="ECO:0000256" key="1">
    <source>
        <dbReference type="SAM" id="MobiDB-lite"/>
    </source>
</evidence>
<dbReference type="OrthoDB" id="5873488at2759"/>
<gene>
    <name evidence="2" type="ORF">ACOC_LOCUS8992</name>
</gene>
<dbReference type="STRING" id="334426.A0A0R3PTB2"/>
<dbReference type="EMBL" id="UYYA01004233">
    <property type="protein sequence ID" value="VDM60577.1"/>
    <property type="molecule type" value="Genomic_DNA"/>
</dbReference>